<dbReference type="Proteomes" id="UP000482487">
    <property type="component" value="Unassembled WGS sequence"/>
</dbReference>
<gene>
    <name evidence="1" type="ORF">GTA51_04895</name>
</gene>
<comment type="caution">
    <text evidence="1">The sequence shown here is derived from an EMBL/GenBank/DDBJ whole genome shotgun (WGS) entry which is preliminary data.</text>
</comment>
<accession>A0A7C9MU94</accession>
<organism evidence="1 2">
    <name type="scientific">Solidesulfovibrio aerotolerans</name>
    <dbReference type="NCBI Taxonomy" id="295255"/>
    <lineage>
        <taxon>Bacteria</taxon>
        <taxon>Pseudomonadati</taxon>
        <taxon>Thermodesulfobacteriota</taxon>
        <taxon>Desulfovibrionia</taxon>
        <taxon>Desulfovibrionales</taxon>
        <taxon>Desulfovibrionaceae</taxon>
        <taxon>Solidesulfovibrio</taxon>
    </lineage>
</organism>
<dbReference type="PROSITE" id="PS51257">
    <property type="entry name" value="PROKAR_LIPOPROTEIN"/>
    <property type="match status" value="1"/>
</dbReference>
<name>A0A7C9MU94_9BACT</name>
<proteinExistence type="predicted"/>
<dbReference type="OrthoDB" id="9822636at2"/>
<keyword evidence="2" id="KW-1185">Reference proteome</keyword>
<dbReference type="EMBL" id="WVUD01000005">
    <property type="protein sequence ID" value="MYL82474.1"/>
    <property type="molecule type" value="Genomic_DNA"/>
</dbReference>
<evidence type="ECO:0000313" key="1">
    <source>
        <dbReference type="EMBL" id="MYL82474.1"/>
    </source>
</evidence>
<reference evidence="1 2" key="1">
    <citation type="submission" date="2020-01" db="EMBL/GenBank/DDBJ databases">
        <title>Genome sequence of Desulfovibrio aerotolerans DSM 16695(T).</title>
        <authorList>
            <person name="Karnachuk O."/>
            <person name="Avakyan M."/>
            <person name="Mardanov A."/>
            <person name="Kadnikov V."/>
            <person name="Ravin N."/>
        </authorList>
    </citation>
    <scope>NUCLEOTIDE SEQUENCE [LARGE SCALE GENOMIC DNA]</scope>
    <source>
        <strain evidence="1 2">DSM 16695</strain>
    </source>
</reference>
<sequence>MNGLWRQERSLLRCLVLLSFYLVLFGMAGCTSTPKNAASRFDSFQKVTASITQDIPKIDLLSLPQAQYHETDQLLKAIDDGKQRLNVLEDDYGIKNLNPFKTTYAENFQARVSYLQYLSMYSNSLKSIMSSSSISELNTNIKDFGKTMDAFKTNVMIKVEPSLTTTSFSEIANGAAAIITFGLEKARNEKVKYIITQTTPPLRDVLGRMAMHIGSCTSKNLPSGSVALAVTNYYNESLTQDQKKFDAINALDKEKTRERFNALQALIQKKQKLQLTCTLLDATNTMLANYAQLHADLEKAFDKDSGDLTTSITNVSLQIQTIETALNILGAKEK</sequence>
<evidence type="ECO:0000313" key="2">
    <source>
        <dbReference type="Proteomes" id="UP000482487"/>
    </source>
</evidence>
<dbReference type="RefSeq" id="WP_160959176.1">
    <property type="nucleotide sequence ID" value="NZ_WVUD01000005.1"/>
</dbReference>
<dbReference type="AlphaFoldDB" id="A0A7C9MU94"/>
<protein>
    <submittedName>
        <fullName evidence="1">Uncharacterized protein</fullName>
    </submittedName>
</protein>